<dbReference type="InterPro" id="IPR006439">
    <property type="entry name" value="HAD-SF_hydro_IA"/>
</dbReference>
<dbReference type="InterPro" id="IPR051600">
    <property type="entry name" value="Beta-PGM-like"/>
</dbReference>
<keyword evidence="6" id="KW-0378">Hydrolase</keyword>
<dbReference type="NCBIfam" id="TIGR01509">
    <property type="entry name" value="HAD-SF-IA-v3"/>
    <property type="match status" value="1"/>
</dbReference>
<protein>
    <submittedName>
        <fullName evidence="6">HAD-superfamily hydrolase, subfamily IA, variant 3</fullName>
    </submittedName>
</protein>
<dbReference type="SFLD" id="SFLDS00003">
    <property type="entry name" value="Haloacid_Dehalogenase"/>
    <property type="match status" value="1"/>
</dbReference>
<dbReference type="SUPFAM" id="SSF56784">
    <property type="entry name" value="HAD-like"/>
    <property type="match status" value="1"/>
</dbReference>
<keyword evidence="5" id="KW-0119">Carbohydrate metabolism</keyword>
<dbReference type="EMBL" id="AMYT01000007">
    <property type="protein sequence ID" value="EKU27913.1"/>
    <property type="molecule type" value="Genomic_DNA"/>
</dbReference>
<dbReference type="GO" id="GO:0046872">
    <property type="term" value="F:metal ion binding"/>
    <property type="evidence" value="ECO:0007669"/>
    <property type="project" value="UniProtKB-KW"/>
</dbReference>
<dbReference type="Gene3D" id="3.40.50.1000">
    <property type="entry name" value="HAD superfamily/HAD-like"/>
    <property type="match status" value="1"/>
</dbReference>
<evidence type="ECO:0000256" key="1">
    <source>
        <dbReference type="ARBA" id="ARBA00001946"/>
    </source>
</evidence>
<reference evidence="6 7" key="1">
    <citation type="journal article" date="2013" name="Genome Announc.">
        <title>Draft Genome Sequence of Catellicoccus marimammalium, a Novel Species Commonly Found in Gull Feces.</title>
        <authorList>
            <person name="Weigand M.R."/>
            <person name="Ryu H."/>
            <person name="Bozcek L."/>
            <person name="Konstantinidis K.T."/>
            <person name="Santo Domingo J.W."/>
        </authorList>
    </citation>
    <scope>NUCLEOTIDE SEQUENCE [LARGE SCALE GENOMIC DNA]</scope>
    <source>
        <strain evidence="6 7">M35/04/3</strain>
    </source>
</reference>
<gene>
    <name evidence="6" type="ORF">C683_0172</name>
</gene>
<comment type="caution">
    <text evidence="6">The sequence shown here is derived from an EMBL/GenBank/DDBJ whole genome shotgun (WGS) entry which is preliminary data.</text>
</comment>
<keyword evidence="7" id="KW-1185">Reference proteome</keyword>
<dbReference type="Proteomes" id="UP000016057">
    <property type="component" value="Unassembled WGS sequence"/>
</dbReference>
<evidence type="ECO:0000256" key="2">
    <source>
        <dbReference type="ARBA" id="ARBA00006171"/>
    </source>
</evidence>
<proteinExistence type="inferred from homology"/>
<dbReference type="SFLD" id="SFLDG01135">
    <property type="entry name" value="C1.5.6:_HAD__Beta-PGM__Phospha"/>
    <property type="match status" value="1"/>
</dbReference>
<dbReference type="InterPro" id="IPR036412">
    <property type="entry name" value="HAD-like_sf"/>
</dbReference>
<dbReference type="OrthoDB" id="9797743at2"/>
<dbReference type="PANTHER" id="PTHR46193">
    <property type="entry name" value="6-PHOSPHOGLUCONATE PHOSPHATASE"/>
    <property type="match status" value="1"/>
</dbReference>
<evidence type="ECO:0000256" key="4">
    <source>
        <dbReference type="ARBA" id="ARBA00022842"/>
    </source>
</evidence>
<evidence type="ECO:0000256" key="3">
    <source>
        <dbReference type="ARBA" id="ARBA00022723"/>
    </source>
</evidence>
<dbReference type="SFLD" id="SFLDG01129">
    <property type="entry name" value="C1.5:_HAD__Beta-PGM__Phosphata"/>
    <property type="match status" value="1"/>
</dbReference>
<dbReference type="AlphaFoldDB" id="K8ZMY3"/>
<dbReference type="InterPro" id="IPR041492">
    <property type="entry name" value="HAD_2"/>
</dbReference>
<comment type="similarity">
    <text evidence="2">Belongs to the HAD-like hydrolase superfamily. CbbY/CbbZ/Gph/YieH family.</text>
</comment>
<evidence type="ECO:0000313" key="6">
    <source>
        <dbReference type="EMBL" id="EKU27913.1"/>
    </source>
</evidence>
<sequence>MKELKGLIFDVDGLLVDTETYYTKSWQMALHKFGKEISDEEVHAFSGLNWRIVGKKLSERYDEELAQKVVAEREVILKQVIAEGKIECKPHAKEVLQKAKEAGKKLAVASSGKKERAFAILNQLGLYPYFDYCVFGDDVERNKPYPDAYCKALEGLELEATEAIALEDSLVGAKAATAAGLEVFVVPDQSLPTKEYTKEQLADINVLEQAKDLKAVEKYL</sequence>
<dbReference type="InterPro" id="IPR023214">
    <property type="entry name" value="HAD_sf"/>
</dbReference>
<comment type="cofactor">
    <cofactor evidence="1">
        <name>Mg(2+)</name>
        <dbReference type="ChEBI" id="CHEBI:18420"/>
    </cofactor>
</comment>
<dbReference type="GO" id="GO:0016787">
    <property type="term" value="F:hydrolase activity"/>
    <property type="evidence" value="ECO:0007669"/>
    <property type="project" value="UniProtKB-KW"/>
</dbReference>
<evidence type="ECO:0000313" key="7">
    <source>
        <dbReference type="Proteomes" id="UP000016057"/>
    </source>
</evidence>
<dbReference type="STRING" id="1234409.C683_0172"/>
<dbReference type="RefSeq" id="WP_009488378.1">
    <property type="nucleotide sequence ID" value="NZ_AMYT01000007.1"/>
</dbReference>
<name>K8ZMY3_9ENTE</name>
<keyword evidence="3" id="KW-0479">Metal-binding</keyword>
<dbReference type="InterPro" id="IPR023198">
    <property type="entry name" value="PGP-like_dom2"/>
</dbReference>
<dbReference type="Pfam" id="PF13419">
    <property type="entry name" value="HAD_2"/>
    <property type="match status" value="1"/>
</dbReference>
<accession>K8ZMY3</accession>
<dbReference type="PRINTS" id="PR00413">
    <property type="entry name" value="HADHALOGNASE"/>
</dbReference>
<dbReference type="PANTHER" id="PTHR46193:SF18">
    <property type="entry name" value="HEXITOL PHOSPHATASE B"/>
    <property type="match status" value="1"/>
</dbReference>
<keyword evidence="4" id="KW-0460">Magnesium</keyword>
<dbReference type="Gene3D" id="1.10.150.240">
    <property type="entry name" value="Putative phosphatase, domain 2"/>
    <property type="match status" value="1"/>
</dbReference>
<organism evidence="6 7">
    <name type="scientific">Catellicoccus marimammalium M35/04/3</name>
    <dbReference type="NCBI Taxonomy" id="1234409"/>
    <lineage>
        <taxon>Bacteria</taxon>
        <taxon>Bacillati</taxon>
        <taxon>Bacillota</taxon>
        <taxon>Bacilli</taxon>
        <taxon>Lactobacillales</taxon>
        <taxon>Enterococcaceae</taxon>
        <taxon>Catellicoccus</taxon>
    </lineage>
</organism>
<evidence type="ECO:0000256" key="5">
    <source>
        <dbReference type="ARBA" id="ARBA00023277"/>
    </source>
</evidence>
<dbReference type="eggNOG" id="COG0637">
    <property type="taxonomic scope" value="Bacteria"/>
</dbReference>